<sequence length="142" mass="14643">MGRGGKRRSIALVLAVLTMAGLLTMTGPAVGGAEAAASVASSCAGRKVRTLTFAGGTVRVHKRGRHVCAVLTPRKRAPGKGGKKGTKNGYKGASVSVRAWGGRPAVNPLSPVGPVTVHAGRRCVWIEARVGTETYSSGWILR</sequence>
<keyword evidence="2" id="KW-1185">Reference proteome</keyword>
<reference evidence="1 2" key="1">
    <citation type="journal article" date="2010" name="ChemBioChem">
        <title>Cloning and characterization of the biosynthetic gene cluster of 16-membered macrolide antibiotic FD-891: involvement of a dual functional cytochrome P450 monooxygenase catalyzing epoxidation and hydroxylation.</title>
        <authorList>
            <person name="Kudo F."/>
            <person name="Motegi A."/>
            <person name="Mizoue K."/>
            <person name="Eguchi T."/>
        </authorList>
    </citation>
    <scope>NUCLEOTIDE SEQUENCE [LARGE SCALE GENOMIC DNA]</scope>
    <source>
        <strain evidence="1 2">A-8890</strain>
    </source>
</reference>
<evidence type="ECO:0000313" key="2">
    <source>
        <dbReference type="Proteomes" id="UP001321542"/>
    </source>
</evidence>
<dbReference type="Proteomes" id="UP001321542">
    <property type="component" value="Chromosome"/>
</dbReference>
<evidence type="ECO:0000313" key="1">
    <source>
        <dbReference type="EMBL" id="BBC36155.1"/>
    </source>
</evidence>
<organism evidence="1 2">
    <name type="scientific">Streptomyces graminofaciens</name>
    <dbReference type="NCBI Taxonomy" id="68212"/>
    <lineage>
        <taxon>Bacteria</taxon>
        <taxon>Bacillati</taxon>
        <taxon>Actinomycetota</taxon>
        <taxon>Actinomycetes</taxon>
        <taxon>Kitasatosporales</taxon>
        <taxon>Streptomycetaceae</taxon>
        <taxon>Streptomyces</taxon>
    </lineage>
</organism>
<dbReference type="EMBL" id="AP018448">
    <property type="protein sequence ID" value="BBC36155.1"/>
    <property type="molecule type" value="Genomic_DNA"/>
</dbReference>
<accession>A0ABN5VUD2</accession>
<name>A0ABN5VUD2_9ACTN</name>
<evidence type="ECO:0008006" key="3">
    <source>
        <dbReference type="Google" id="ProtNLM"/>
    </source>
</evidence>
<reference evidence="1 2" key="2">
    <citation type="journal article" date="2023" name="ChemBioChem">
        <title>Acyltransferase Domain Exchange between Two Independent Type I Polyketide Synthases in the Same Producer Strain of Macrolide Antibiotics.</title>
        <authorList>
            <person name="Kudo F."/>
            <person name="Kishikawa K."/>
            <person name="Tsuboi K."/>
            <person name="Kido T."/>
            <person name="Usui T."/>
            <person name="Hashimoto J."/>
            <person name="Shin-Ya K."/>
            <person name="Miyanaga A."/>
            <person name="Eguchi T."/>
        </authorList>
    </citation>
    <scope>NUCLEOTIDE SEQUENCE [LARGE SCALE GENOMIC DNA]</scope>
    <source>
        <strain evidence="1 2">A-8890</strain>
    </source>
</reference>
<proteinExistence type="predicted"/>
<gene>
    <name evidence="1" type="ORF">SGFS_074490</name>
</gene>
<protein>
    <recommendedName>
        <fullName evidence="3">Secreted protein</fullName>
    </recommendedName>
</protein>